<reference evidence="2" key="1">
    <citation type="journal article" date="2015" name="Nature">
        <title>Complex archaea that bridge the gap between prokaryotes and eukaryotes.</title>
        <authorList>
            <person name="Spang A."/>
            <person name="Saw J.H."/>
            <person name="Jorgensen S.L."/>
            <person name="Zaremba-Niedzwiedzka K."/>
            <person name="Martijn J."/>
            <person name="Lind A.E."/>
            <person name="van Eijk R."/>
            <person name="Schleper C."/>
            <person name="Guy L."/>
            <person name="Ettema T.J."/>
        </authorList>
    </citation>
    <scope>NUCLEOTIDE SEQUENCE</scope>
</reference>
<dbReference type="Pfam" id="PF14528">
    <property type="entry name" value="LAGLIDADG_3"/>
    <property type="match status" value="1"/>
</dbReference>
<dbReference type="SUPFAM" id="SSF55608">
    <property type="entry name" value="Homing endonucleases"/>
    <property type="match status" value="1"/>
</dbReference>
<name>A0A0F9CED9_9ZZZZ</name>
<feature type="domain" description="DOD-type homing endonuclease" evidence="1">
    <location>
        <begin position="121"/>
        <end position="281"/>
    </location>
</feature>
<dbReference type="GO" id="GO:0004519">
    <property type="term" value="F:endonuclease activity"/>
    <property type="evidence" value="ECO:0007669"/>
    <property type="project" value="InterPro"/>
</dbReference>
<accession>A0A0F9CED9</accession>
<dbReference type="PROSITE" id="PS50819">
    <property type="entry name" value="INTEIN_ENDONUCLEASE"/>
    <property type="match status" value="1"/>
</dbReference>
<feature type="non-terminal residue" evidence="2">
    <location>
        <position position="392"/>
    </location>
</feature>
<sequence length="392" mass="45764">MSNGEFKNIEELKVGEKVLSPQQNGSYLFAKIKKICCWYSLENYDVFELRRNKKKLYSCSYNHLIPVNYRRKNGRLSIRHITARNYSRYGKAGFKLKATSNSCFPIPNFENRKNCKIEPYSLGVWLGDGHFRRSRIFHTISESFRRRGHNKKIKNEKIVYERSRDLGITTMDEEIINEVSKFYKYRRINQKKGGNLAKTYRYSPHKDFGSILSKYGIEGKGSGEKFIPKEALLSDIEYRKRLLAGLIDTDGYLSKGDGYSITTKSKKLAEDIYFLIHTLGGRGNIRKIKKGIKKLNFVGTYYDISFYLGKIDIPILLKRKQRDNKFFYLSANRRCIDVRSTKPGMVYGIDISGESKWYVTDNFMVTHNSSFSIQVARRYLEKFFGTPHDSFD</sequence>
<proteinExistence type="predicted"/>
<organism evidence="2">
    <name type="scientific">marine sediment metagenome</name>
    <dbReference type="NCBI Taxonomy" id="412755"/>
    <lineage>
        <taxon>unclassified sequences</taxon>
        <taxon>metagenomes</taxon>
        <taxon>ecological metagenomes</taxon>
    </lineage>
</organism>
<dbReference type="SUPFAM" id="SSF51294">
    <property type="entry name" value="Hedgehog/intein (Hint) domain"/>
    <property type="match status" value="1"/>
</dbReference>
<gene>
    <name evidence="2" type="ORF">LCGC14_2619800</name>
</gene>
<evidence type="ECO:0000313" key="2">
    <source>
        <dbReference type="EMBL" id="KKL04066.1"/>
    </source>
</evidence>
<comment type="caution">
    <text evidence="2">The sequence shown here is derived from an EMBL/GenBank/DDBJ whole genome shotgun (WGS) entry which is preliminary data.</text>
</comment>
<dbReference type="InterPro" id="IPR036844">
    <property type="entry name" value="Hint_dom_sf"/>
</dbReference>
<protein>
    <recommendedName>
        <fullName evidence="1">DOD-type homing endonuclease domain-containing protein</fullName>
    </recommendedName>
</protein>
<dbReference type="PRINTS" id="PR00379">
    <property type="entry name" value="INTEIN"/>
</dbReference>
<dbReference type="GO" id="GO:0016539">
    <property type="term" value="P:intein-mediated protein splicing"/>
    <property type="evidence" value="ECO:0007669"/>
    <property type="project" value="InterPro"/>
</dbReference>
<dbReference type="InterPro" id="IPR027434">
    <property type="entry name" value="Homing_endonucl"/>
</dbReference>
<dbReference type="EMBL" id="LAZR01044680">
    <property type="protein sequence ID" value="KKL04066.1"/>
    <property type="molecule type" value="Genomic_DNA"/>
</dbReference>
<dbReference type="Gene3D" id="3.10.28.10">
    <property type="entry name" value="Homing endonucleases"/>
    <property type="match status" value="1"/>
</dbReference>
<evidence type="ECO:0000259" key="1">
    <source>
        <dbReference type="PROSITE" id="PS50819"/>
    </source>
</evidence>
<dbReference type="InterPro" id="IPR004860">
    <property type="entry name" value="LAGLIDADG_dom"/>
</dbReference>
<dbReference type="AlphaFoldDB" id="A0A0F9CED9"/>
<dbReference type="InterPro" id="IPR004042">
    <property type="entry name" value="Intein_endonuc_central"/>
</dbReference>
<dbReference type="InterPro" id="IPR006142">
    <property type="entry name" value="INTEIN"/>
</dbReference>